<reference evidence="1 2" key="1">
    <citation type="submission" date="2022-06" db="EMBL/GenBank/DDBJ databases">
        <title>Acetobacer genomes from food samples.</title>
        <authorList>
            <person name="Sombolestani A."/>
        </authorList>
    </citation>
    <scope>NUCLEOTIDE SEQUENCE [LARGE SCALE GENOMIC DNA]</scope>
    <source>
        <strain evidence="1 2">R-83285</strain>
    </source>
</reference>
<organism evidence="1 2">
    <name type="scientific">Acetobacter lambici</name>
    <dbReference type="NCBI Taxonomy" id="1332824"/>
    <lineage>
        <taxon>Bacteria</taxon>
        <taxon>Pseudomonadati</taxon>
        <taxon>Pseudomonadota</taxon>
        <taxon>Alphaproteobacteria</taxon>
        <taxon>Acetobacterales</taxon>
        <taxon>Acetobacteraceae</taxon>
        <taxon>Acetobacter</taxon>
    </lineage>
</organism>
<dbReference type="InterPro" id="IPR008651">
    <property type="entry name" value="Uncharacterised_HicB"/>
</dbReference>
<comment type="caution">
    <text evidence="1">The sequence shown here is derived from an EMBL/GenBank/DDBJ whole genome shotgun (WGS) entry which is preliminary data.</text>
</comment>
<dbReference type="RefSeq" id="WP_253543960.1">
    <property type="nucleotide sequence ID" value="NZ_JAMYZY010000023.1"/>
</dbReference>
<sequence length="114" mass="12000">MSAMSYKGYHARVEFSAEDGVFAGRLAGIGDIITFEGESVTELKAAFEEAVDDYLATCAEIGKAPQKPYSGKVMFRLSPEVHARASVAAELEGVSLNQWAEAALNDAAGKALAG</sequence>
<evidence type="ECO:0000313" key="2">
    <source>
        <dbReference type="Proteomes" id="UP001523528"/>
    </source>
</evidence>
<dbReference type="SUPFAM" id="SSF143100">
    <property type="entry name" value="TTHA1013/TTHA0281-like"/>
    <property type="match status" value="1"/>
</dbReference>
<gene>
    <name evidence="1" type="ORF">NKW50_08140</name>
</gene>
<dbReference type="Pfam" id="PF05534">
    <property type="entry name" value="HicB"/>
    <property type="match status" value="1"/>
</dbReference>
<dbReference type="EMBL" id="JAMYZZ010000011">
    <property type="protein sequence ID" value="MCP1258560.1"/>
    <property type="molecule type" value="Genomic_DNA"/>
</dbReference>
<dbReference type="SUPFAM" id="SSF47598">
    <property type="entry name" value="Ribbon-helix-helix"/>
    <property type="match status" value="1"/>
</dbReference>
<dbReference type="InterPro" id="IPR010985">
    <property type="entry name" value="Ribbon_hlx_hlx"/>
</dbReference>
<name>A0ABT1F049_9PROT</name>
<dbReference type="Proteomes" id="UP001523528">
    <property type="component" value="Unassembled WGS sequence"/>
</dbReference>
<keyword evidence="2" id="KW-1185">Reference proteome</keyword>
<accession>A0ABT1F049</accession>
<protein>
    <submittedName>
        <fullName evidence="1">Type II toxin-antitoxin system HicB family antitoxin</fullName>
    </submittedName>
</protein>
<dbReference type="InterPro" id="IPR035069">
    <property type="entry name" value="TTHA1013/TTHA0281-like"/>
</dbReference>
<evidence type="ECO:0000313" key="1">
    <source>
        <dbReference type="EMBL" id="MCP1258560.1"/>
    </source>
</evidence>
<proteinExistence type="predicted"/>